<reference evidence="2 3" key="1">
    <citation type="submission" date="2021-03" db="EMBL/GenBank/DDBJ databases">
        <authorList>
            <person name="So Y."/>
        </authorList>
    </citation>
    <scope>NUCLEOTIDE SEQUENCE [LARGE SCALE GENOMIC DNA]</scope>
    <source>
        <strain evidence="2 3">SSH11</strain>
    </source>
</reference>
<evidence type="ECO:0000256" key="1">
    <source>
        <dbReference type="SAM" id="SignalP"/>
    </source>
</evidence>
<sequence>MIPPLTRPALALAALAGALAAAPRPAEAAPGPGALPSQAAQALQPVQYYYCPPGYHFSRRWGGCRPNRPPEYYAPPPTYYAPPPAYYAPPPPRYYVPPPPPPGPRYYYRY</sequence>
<dbReference type="RefSeq" id="WP_209380727.1">
    <property type="nucleotide sequence ID" value="NZ_JAGIZB010000017.1"/>
</dbReference>
<protein>
    <submittedName>
        <fullName evidence="2">Uncharacterized protein</fullName>
    </submittedName>
</protein>
<evidence type="ECO:0000313" key="3">
    <source>
        <dbReference type="Proteomes" id="UP000681594"/>
    </source>
</evidence>
<comment type="caution">
    <text evidence="2">The sequence shown here is derived from an EMBL/GenBank/DDBJ whole genome shotgun (WGS) entry which is preliminary data.</text>
</comment>
<proteinExistence type="predicted"/>
<dbReference type="EMBL" id="JAGIZB010000017">
    <property type="protein sequence ID" value="MBP0446460.1"/>
    <property type="molecule type" value="Genomic_DNA"/>
</dbReference>
<organism evidence="2 3">
    <name type="scientific">Pararoseomonas baculiformis</name>
    <dbReference type="NCBI Taxonomy" id="2820812"/>
    <lineage>
        <taxon>Bacteria</taxon>
        <taxon>Pseudomonadati</taxon>
        <taxon>Pseudomonadota</taxon>
        <taxon>Alphaproteobacteria</taxon>
        <taxon>Acetobacterales</taxon>
        <taxon>Acetobacteraceae</taxon>
        <taxon>Pararoseomonas</taxon>
    </lineage>
</organism>
<keyword evidence="3" id="KW-1185">Reference proteome</keyword>
<feature type="signal peptide" evidence="1">
    <location>
        <begin position="1"/>
        <end position="28"/>
    </location>
</feature>
<accession>A0ABS4AHF9</accession>
<feature type="chain" id="PRO_5047053410" evidence="1">
    <location>
        <begin position="29"/>
        <end position="110"/>
    </location>
</feature>
<gene>
    <name evidence="2" type="ORF">J8J14_16920</name>
</gene>
<evidence type="ECO:0000313" key="2">
    <source>
        <dbReference type="EMBL" id="MBP0446460.1"/>
    </source>
</evidence>
<dbReference type="Proteomes" id="UP000681594">
    <property type="component" value="Unassembled WGS sequence"/>
</dbReference>
<name>A0ABS4AHF9_9PROT</name>
<keyword evidence="1" id="KW-0732">Signal</keyword>